<keyword evidence="7 11" id="KW-0862">Zinc</keyword>
<dbReference type="InterPro" id="IPR014001">
    <property type="entry name" value="Helicase_ATP-bd"/>
</dbReference>
<keyword evidence="5 11" id="KW-0378">Hydrolase</keyword>
<dbReference type="InterPro" id="IPR011545">
    <property type="entry name" value="DEAD/DEAH_box_helicase_dom"/>
</dbReference>
<evidence type="ECO:0000256" key="9">
    <source>
        <dbReference type="ARBA" id="ARBA00023125"/>
    </source>
</evidence>
<dbReference type="NCBIfam" id="TIGR00595">
    <property type="entry name" value="priA"/>
    <property type="match status" value="1"/>
</dbReference>
<dbReference type="EMBL" id="LT841305">
    <property type="protein sequence ID" value="SMH67406.1"/>
    <property type="molecule type" value="Genomic_DNA"/>
</dbReference>
<dbReference type="Pfam" id="PF17764">
    <property type="entry name" value="PriA_3primeBD"/>
    <property type="match status" value="1"/>
</dbReference>
<reference evidence="13 14" key="1">
    <citation type="submission" date="2017-03" db="EMBL/GenBank/DDBJ databases">
        <authorList>
            <person name="Regsiter A."/>
            <person name="William W."/>
        </authorList>
    </citation>
    <scope>NUCLEOTIDE SEQUENCE [LARGE SCALE GENOMIC DNA]</scope>
    <source>
        <strain evidence="13">PRJEB5721</strain>
    </source>
</reference>
<proteinExistence type="inferred from homology"/>
<keyword evidence="1 11" id="KW-0639">Primosome</keyword>
<dbReference type="PANTHER" id="PTHR30580">
    <property type="entry name" value="PRIMOSOMAL PROTEIN N"/>
    <property type="match status" value="1"/>
</dbReference>
<dbReference type="SMART" id="SM00490">
    <property type="entry name" value="HELICc"/>
    <property type="match status" value="1"/>
</dbReference>
<evidence type="ECO:0000313" key="13">
    <source>
        <dbReference type="EMBL" id="SMH67406.1"/>
    </source>
</evidence>
<feature type="domain" description="Helicase ATP-binding" evidence="12">
    <location>
        <begin position="206"/>
        <end position="373"/>
    </location>
</feature>
<evidence type="ECO:0000256" key="5">
    <source>
        <dbReference type="ARBA" id="ARBA00022801"/>
    </source>
</evidence>
<feature type="binding site" evidence="11">
    <location>
        <position position="441"/>
    </location>
    <ligand>
        <name>Zn(2+)</name>
        <dbReference type="ChEBI" id="CHEBI:29105"/>
        <label>2</label>
    </ligand>
</feature>
<comment type="function">
    <text evidence="11">Initiates the restart of stalled replication forks, which reloads the replicative helicase on sites other than the origin of replication. Recognizes and binds to abandoned replication forks and remodels them to uncover a helicase loading site. Promotes assembly of the primosome at these replication forks.</text>
</comment>
<dbReference type="HAMAP" id="MF_00983">
    <property type="entry name" value="PriA"/>
    <property type="match status" value="1"/>
</dbReference>
<dbReference type="InterPro" id="IPR040498">
    <property type="entry name" value="PriA_CRR"/>
</dbReference>
<comment type="catalytic activity">
    <reaction evidence="11">
        <text>ATP + H2O = ADP + phosphate + H(+)</text>
        <dbReference type="Rhea" id="RHEA:13065"/>
        <dbReference type="ChEBI" id="CHEBI:15377"/>
        <dbReference type="ChEBI" id="CHEBI:15378"/>
        <dbReference type="ChEBI" id="CHEBI:30616"/>
        <dbReference type="ChEBI" id="CHEBI:43474"/>
        <dbReference type="ChEBI" id="CHEBI:456216"/>
        <dbReference type="EC" id="5.6.2.4"/>
    </reaction>
</comment>
<dbReference type="InterPro" id="IPR027417">
    <property type="entry name" value="P-loop_NTPase"/>
</dbReference>
<organism evidence="13 14">
    <name type="scientific">Acidithiobacillus ferrivorans</name>
    <dbReference type="NCBI Taxonomy" id="160808"/>
    <lineage>
        <taxon>Bacteria</taxon>
        <taxon>Pseudomonadati</taxon>
        <taxon>Pseudomonadota</taxon>
        <taxon>Acidithiobacillia</taxon>
        <taxon>Acidithiobacillales</taxon>
        <taxon>Acidithiobacillaceae</taxon>
        <taxon>Acidithiobacillus</taxon>
    </lineage>
</organism>
<protein>
    <recommendedName>
        <fullName evidence="11">Replication restart protein PriA</fullName>
    </recommendedName>
    <alternativeName>
        <fullName evidence="11">ATP-dependent DNA helicase PriA</fullName>
        <ecNumber evidence="11">5.6.2.4</ecNumber>
    </alternativeName>
    <alternativeName>
        <fullName evidence="11">DNA 3'-5' helicase PriA</fullName>
    </alternativeName>
</protein>
<feature type="binding site" evidence="11">
    <location>
        <position position="472"/>
    </location>
    <ligand>
        <name>Zn(2+)</name>
        <dbReference type="ChEBI" id="CHEBI:29105"/>
        <label>1</label>
    </ligand>
</feature>
<evidence type="ECO:0000256" key="11">
    <source>
        <dbReference type="HAMAP-Rule" id="MF_00983"/>
    </source>
</evidence>
<dbReference type="CDD" id="cd17929">
    <property type="entry name" value="DEXHc_priA"/>
    <property type="match status" value="1"/>
</dbReference>
<dbReference type="InterPro" id="IPR005259">
    <property type="entry name" value="PriA"/>
</dbReference>
<name>A0ABY1MUE5_9PROT</name>
<keyword evidence="3 11" id="KW-0479">Metal-binding</keyword>
<evidence type="ECO:0000256" key="2">
    <source>
        <dbReference type="ARBA" id="ARBA00022705"/>
    </source>
</evidence>
<feature type="binding site" evidence="11">
    <location>
        <position position="432"/>
    </location>
    <ligand>
        <name>Zn(2+)</name>
        <dbReference type="ChEBI" id="CHEBI:29105"/>
        <label>1</label>
    </ligand>
</feature>
<dbReference type="Pfam" id="PF00270">
    <property type="entry name" value="DEAD"/>
    <property type="match status" value="1"/>
</dbReference>
<keyword evidence="2 11" id="KW-0235">DNA replication</keyword>
<dbReference type="NCBIfam" id="NF004067">
    <property type="entry name" value="PRK05580.1-4"/>
    <property type="match status" value="1"/>
</dbReference>
<dbReference type="Proteomes" id="UP000193925">
    <property type="component" value="Chromosome AFERRI"/>
</dbReference>
<comment type="catalytic activity">
    <reaction evidence="11">
        <text>Couples ATP hydrolysis with the unwinding of duplex DNA by translocating in the 3'-5' direction.</text>
        <dbReference type="EC" id="5.6.2.4"/>
    </reaction>
</comment>
<evidence type="ECO:0000256" key="4">
    <source>
        <dbReference type="ARBA" id="ARBA00022741"/>
    </source>
</evidence>
<sequence length="724" mass="80385">MGNFMSDEANCIQVAVMVPLRRIFSYALPPEGHLQPGMRVRVPFGKGKRVGIVLGYASCPPDVMLKTIEQVLDAHPILPIALQQLIHFGATYYHHPLGDAWATALPTLLRQGRPLPKPTPWGYRLSATEAQTAPRQPGKLQQALRELLITTGVVPEAEIPKELRPILRQAIRKGWIETVAEVISPKQAVPSPHRLNAEQESAVTQLRMAKGFNAWLLEGVTGSGKTEVYLEAIRPHLESGAQALILVPEIGLTPQLVERCQTRFGEHRVAALHSAQGDGERLRIWAAAAAGQIQVIIGTRSALFVPLPRLAMIIVDEEHDPSFKQQNGWHYSARDLAIQRARLENIPIVLGSATPSLESLYNAQKGRYQHLELRQRATSADLPKMTIVPLRRENLQGGISSTLLTACKETLEAGNQVLLFLNRRGYAPAVLCHDCGHVLQCPRCSAPMTWHRQQKRLRCHHCSHESHWPPVCPACRSAVLVTVGQGTEQLEEILRQRFPQTPIWRIDRDALHGRDALATAVSDIHRNRAAILVGTQMLAKGHHFPAVTLVGIINTDQGLFSADFRAPERLLQTVLQVAGRAGREERPGRVLLQTHLPEHPLLQSLAQGDYRPPAQALLDERRAAGLPPFGALTLLRAEAHQRCRVDEFLQAACQCAPLALVEISGPTPSLMERRAGFERAELWIQAPGRAQMQKALKLWLPQFAELHSARNVRWMLDIDPLLIT</sequence>
<comment type="subunit">
    <text evidence="11">Component of the replication restart primosome.</text>
</comment>
<comment type="similarity">
    <text evidence="11">Belongs to the helicase family. PriA subfamily.</text>
</comment>
<keyword evidence="8 11" id="KW-0067">ATP-binding</keyword>
<comment type="cofactor">
    <cofactor evidence="11">
        <name>Zn(2+)</name>
        <dbReference type="ChEBI" id="CHEBI:29105"/>
    </cofactor>
    <text evidence="11">Binds 2 zinc ions per subunit.</text>
</comment>
<dbReference type="InterPro" id="IPR041222">
    <property type="entry name" value="PriA_3primeBD"/>
</dbReference>
<dbReference type="CDD" id="cd18804">
    <property type="entry name" value="SF2_C_priA"/>
    <property type="match status" value="1"/>
</dbReference>
<dbReference type="Gene3D" id="3.40.1440.60">
    <property type="entry name" value="PriA, 3(prime) DNA-binding domain"/>
    <property type="match status" value="1"/>
</dbReference>
<dbReference type="InterPro" id="IPR042115">
    <property type="entry name" value="PriA_3primeBD_sf"/>
</dbReference>
<dbReference type="GO" id="GO:0016787">
    <property type="term" value="F:hydrolase activity"/>
    <property type="evidence" value="ECO:0007669"/>
    <property type="project" value="UniProtKB-KW"/>
</dbReference>
<accession>A0ABY1MUE5</accession>
<evidence type="ECO:0000256" key="8">
    <source>
        <dbReference type="ARBA" id="ARBA00022840"/>
    </source>
</evidence>
<feature type="binding site" evidence="11">
    <location>
        <position position="459"/>
    </location>
    <ligand>
        <name>Zn(2+)</name>
        <dbReference type="ChEBI" id="CHEBI:29105"/>
        <label>2</label>
    </ligand>
</feature>
<dbReference type="SMART" id="SM00487">
    <property type="entry name" value="DEXDc"/>
    <property type="match status" value="1"/>
</dbReference>
<evidence type="ECO:0000256" key="3">
    <source>
        <dbReference type="ARBA" id="ARBA00022723"/>
    </source>
</evidence>
<dbReference type="Pfam" id="PF18319">
    <property type="entry name" value="Zn_ribbon_PriA"/>
    <property type="match status" value="1"/>
</dbReference>
<keyword evidence="14" id="KW-1185">Reference proteome</keyword>
<evidence type="ECO:0000256" key="7">
    <source>
        <dbReference type="ARBA" id="ARBA00022833"/>
    </source>
</evidence>
<dbReference type="Pfam" id="PF18074">
    <property type="entry name" value="PriA_C"/>
    <property type="match status" value="1"/>
</dbReference>
<evidence type="ECO:0000259" key="12">
    <source>
        <dbReference type="PROSITE" id="PS51192"/>
    </source>
</evidence>
<dbReference type="EC" id="5.6.2.4" evidence="11"/>
<evidence type="ECO:0000256" key="6">
    <source>
        <dbReference type="ARBA" id="ARBA00022806"/>
    </source>
</evidence>
<feature type="binding site" evidence="11">
    <location>
        <position position="435"/>
    </location>
    <ligand>
        <name>Zn(2+)</name>
        <dbReference type="ChEBI" id="CHEBI:29105"/>
        <label>1</label>
    </ligand>
</feature>
<evidence type="ECO:0000313" key="14">
    <source>
        <dbReference type="Proteomes" id="UP000193925"/>
    </source>
</evidence>
<keyword evidence="6 11" id="KW-0347">Helicase</keyword>
<dbReference type="PROSITE" id="PS51192">
    <property type="entry name" value="HELICASE_ATP_BIND_1"/>
    <property type="match status" value="1"/>
</dbReference>
<evidence type="ECO:0000256" key="1">
    <source>
        <dbReference type="ARBA" id="ARBA00022515"/>
    </source>
</evidence>
<keyword evidence="10 11" id="KW-0413">Isomerase</keyword>
<dbReference type="InterPro" id="IPR041236">
    <property type="entry name" value="PriA_C"/>
</dbReference>
<feature type="binding site" evidence="11">
    <location>
        <position position="462"/>
    </location>
    <ligand>
        <name>Zn(2+)</name>
        <dbReference type="ChEBI" id="CHEBI:29105"/>
        <label>2</label>
    </ligand>
</feature>
<dbReference type="PANTHER" id="PTHR30580:SF0">
    <property type="entry name" value="PRIMOSOMAL PROTEIN N"/>
    <property type="match status" value="1"/>
</dbReference>
<keyword evidence="9 11" id="KW-0238">DNA-binding</keyword>
<feature type="binding site" evidence="11">
    <location>
        <position position="475"/>
    </location>
    <ligand>
        <name>Zn(2+)</name>
        <dbReference type="ChEBI" id="CHEBI:29105"/>
        <label>1</label>
    </ligand>
</feature>
<gene>
    <name evidence="11 13" type="primary">priA</name>
    <name evidence="13" type="ORF">AFERRI_50607</name>
</gene>
<feature type="binding site" evidence="11">
    <location>
        <position position="444"/>
    </location>
    <ligand>
        <name>Zn(2+)</name>
        <dbReference type="ChEBI" id="CHEBI:29105"/>
        <label>2</label>
    </ligand>
</feature>
<keyword evidence="4 11" id="KW-0547">Nucleotide-binding</keyword>
<dbReference type="InterPro" id="IPR001650">
    <property type="entry name" value="Helicase_C-like"/>
</dbReference>
<dbReference type="Gene3D" id="3.40.50.300">
    <property type="entry name" value="P-loop containing nucleotide triphosphate hydrolases"/>
    <property type="match status" value="2"/>
</dbReference>
<dbReference type="SUPFAM" id="SSF52540">
    <property type="entry name" value="P-loop containing nucleoside triphosphate hydrolases"/>
    <property type="match status" value="2"/>
</dbReference>
<evidence type="ECO:0000256" key="10">
    <source>
        <dbReference type="ARBA" id="ARBA00023235"/>
    </source>
</evidence>